<keyword evidence="11" id="KW-0175">Coiled coil</keyword>
<dbReference type="Pfam" id="PF01966">
    <property type="entry name" value="HD"/>
    <property type="match status" value="1"/>
</dbReference>
<accession>A0ABW5RJ07</accession>
<dbReference type="SUPFAM" id="SSF81891">
    <property type="entry name" value="Poly A polymerase C-terminal region-like"/>
    <property type="match status" value="1"/>
</dbReference>
<organism evidence="14 15">
    <name type="scientific">Gulosibacter bifidus</name>
    <dbReference type="NCBI Taxonomy" id="272239"/>
    <lineage>
        <taxon>Bacteria</taxon>
        <taxon>Bacillati</taxon>
        <taxon>Actinomycetota</taxon>
        <taxon>Actinomycetes</taxon>
        <taxon>Micrococcales</taxon>
        <taxon>Microbacteriaceae</taxon>
        <taxon>Gulosibacter</taxon>
    </lineage>
</organism>
<evidence type="ECO:0000313" key="15">
    <source>
        <dbReference type="Proteomes" id="UP001597453"/>
    </source>
</evidence>
<evidence type="ECO:0000256" key="9">
    <source>
        <dbReference type="ARBA" id="ARBA00022842"/>
    </source>
</evidence>
<dbReference type="EC" id="2.7.7.72" evidence="14"/>
<dbReference type="Proteomes" id="UP001597453">
    <property type="component" value="Unassembled WGS sequence"/>
</dbReference>
<dbReference type="PANTHER" id="PTHR47545:SF1">
    <property type="entry name" value="MULTIFUNCTIONAL CCA PROTEIN"/>
    <property type="match status" value="1"/>
</dbReference>
<dbReference type="CDD" id="cd00077">
    <property type="entry name" value="HDc"/>
    <property type="match status" value="1"/>
</dbReference>
<evidence type="ECO:0000313" key="14">
    <source>
        <dbReference type="EMBL" id="MFD2675063.1"/>
    </source>
</evidence>
<keyword evidence="3" id="KW-0819">tRNA processing</keyword>
<evidence type="ECO:0000256" key="6">
    <source>
        <dbReference type="ARBA" id="ARBA00022741"/>
    </source>
</evidence>
<dbReference type="InterPro" id="IPR043519">
    <property type="entry name" value="NT_sf"/>
</dbReference>
<evidence type="ECO:0000256" key="1">
    <source>
        <dbReference type="ARBA" id="ARBA00001946"/>
    </source>
</evidence>
<feature type="compositionally biased region" description="Low complexity" evidence="12">
    <location>
        <begin position="288"/>
        <end position="298"/>
    </location>
</feature>
<proteinExistence type="predicted"/>
<sequence length="521" mass="57623">MQHVQTALDRLKQLAETGPVATLSAAFSQAGAELALVGGPVRDAFLGRPIHDLDFATNVEPDRILQIVKPISDAHWDIGREFGTIGAKIQGETVEITTYRADSYDGHSRKPVVAFGDNIEGDLLRRDFTVNAMALSLPELQLVDPTGGFDDLMEGVLRTPIAPEVSFGDDPLRMLRGLRFSSQLGFYLDADAFAAVNDMRQRILDISAERVRDELIKLMCTDKPRVGLELLVETGLAELVLPELPALQLEHDSAHHHKDVYEHSLKVLENAIELETAAYEQAVADASAATANDTTASDAESEPDVESPALPPHPDLVLRLGALLHDIGKPKTRAFGPNGVVTFHGHDWVGAKLTRKRLTALRFDNDSIKQISRLVELHMRLYNYEGAGWTDSAVRRFARDAGPQLQQLLLLIRADITTRNKRKSDRLQFAIDSLEQRLNELREQEAMDAIRPDLDGSDIMRILGIGPSREVGEARNFLLELRLDEGPLGADVAEARLLEWWQARGEQGGDNSKTSRTDARD</sequence>
<dbReference type="EMBL" id="JBHUNF010000004">
    <property type="protein sequence ID" value="MFD2675063.1"/>
    <property type="molecule type" value="Genomic_DNA"/>
</dbReference>
<protein>
    <submittedName>
        <fullName evidence="14">CCA tRNA nucleotidyltransferase</fullName>
        <ecNumber evidence="14">2.7.7.72</ecNumber>
    </submittedName>
</protein>
<dbReference type="InterPro" id="IPR006674">
    <property type="entry name" value="HD_domain"/>
</dbReference>
<keyword evidence="15" id="KW-1185">Reference proteome</keyword>
<dbReference type="InterPro" id="IPR014065">
    <property type="entry name" value="tRNA_adenylyltransferase"/>
</dbReference>
<evidence type="ECO:0000256" key="11">
    <source>
        <dbReference type="SAM" id="Coils"/>
    </source>
</evidence>
<dbReference type="CDD" id="cd05398">
    <property type="entry name" value="NT_ClassII-CCAase"/>
    <property type="match status" value="1"/>
</dbReference>
<keyword evidence="4 14" id="KW-0548">Nucleotidyltransferase</keyword>
<dbReference type="Pfam" id="PF01743">
    <property type="entry name" value="PolyA_pol"/>
    <property type="match status" value="1"/>
</dbReference>
<feature type="coiled-coil region" evidence="11">
    <location>
        <begin position="424"/>
        <end position="451"/>
    </location>
</feature>
<feature type="domain" description="HD/PDEase" evidence="13">
    <location>
        <begin position="256"/>
        <end position="429"/>
    </location>
</feature>
<dbReference type="InterPro" id="IPR003607">
    <property type="entry name" value="HD/PDEase_dom"/>
</dbReference>
<dbReference type="GO" id="GO:0004810">
    <property type="term" value="F:CCA tRNA nucleotidyltransferase activity"/>
    <property type="evidence" value="ECO:0007669"/>
    <property type="project" value="UniProtKB-EC"/>
</dbReference>
<dbReference type="Gene3D" id="1.10.3090.10">
    <property type="entry name" value="cca-adding enzyme, domain 2"/>
    <property type="match status" value="1"/>
</dbReference>
<evidence type="ECO:0000256" key="10">
    <source>
        <dbReference type="ARBA" id="ARBA00022884"/>
    </source>
</evidence>
<keyword evidence="2 14" id="KW-0808">Transferase</keyword>
<dbReference type="InterPro" id="IPR002646">
    <property type="entry name" value="PolA_pol_head_dom"/>
</dbReference>
<evidence type="ECO:0000256" key="12">
    <source>
        <dbReference type="SAM" id="MobiDB-lite"/>
    </source>
</evidence>
<comment type="caution">
    <text evidence="14">The sequence shown here is derived from an EMBL/GenBank/DDBJ whole genome shotgun (WGS) entry which is preliminary data.</text>
</comment>
<keyword evidence="7" id="KW-0692">RNA repair</keyword>
<keyword evidence="10" id="KW-0694">RNA-binding</keyword>
<reference evidence="15" key="1">
    <citation type="journal article" date="2019" name="Int. J. Syst. Evol. Microbiol.">
        <title>The Global Catalogue of Microorganisms (GCM) 10K type strain sequencing project: providing services to taxonomists for standard genome sequencing and annotation.</title>
        <authorList>
            <consortium name="The Broad Institute Genomics Platform"/>
            <consortium name="The Broad Institute Genome Sequencing Center for Infectious Disease"/>
            <person name="Wu L."/>
            <person name="Ma J."/>
        </authorList>
    </citation>
    <scope>NUCLEOTIDE SEQUENCE [LARGE SCALE GENOMIC DNA]</scope>
    <source>
        <strain evidence="15">TISTR 1511</strain>
    </source>
</reference>
<dbReference type="Pfam" id="PF12627">
    <property type="entry name" value="PolyA_pol_RNAbd"/>
    <property type="match status" value="1"/>
</dbReference>
<dbReference type="NCBIfam" id="TIGR00277">
    <property type="entry name" value="HDIG"/>
    <property type="match status" value="1"/>
</dbReference>
<evidence type="ECO:0000256" key="4">
    <source>
        <dbReference type="ARBA" id="ARBA00022695"/>
    </source>
</evidence>
<name>A0ABW5RJ07_9MICO</name>
<evidence type="ECO:0000259" key="13">
    <source>
        <dbReference type="SMART" id="SM00471"/>
    </source>
</evidence>
<dbReference type="NCBIfam" id="TIGR02692">
    <property type="entry name" value="tRNA_CCA_actino"/>
    <property type="match status" value="1"/>
</dbReference>
<dbReference type="InterPro" id="IPR006675">
    <property type="entry name" value="HDIG_dom"/>
</dbReference>
<gene>
    <name evidence="14" type="ORF">ACFSUQ_07120</name>
</gene>
<keyword evidence="6" id="KW-0547">Nucleotide-binding</keyword>
<dbReference type="RefSeq" id="WP_066057292.1">
    <property type="nucleotide sequence ID" value="NZ_JBHUNF010000004.1"/>
</dbReference>
<comment type="cofactor">
    <cofactor evidence="1">
        <name>Mg(2+)</name>
        <dbReference type="ChEBI" id="CHEBI:18420"/>
    </cofactor>
</comment>
<dbReference type="InterPro" id="IPR032828">
    <property type="entry name" value="PolyA_RNA-bd"/>
</dbReference>
<dbReference type="PANTHER" id="PTHR47545">
    <property type="entry name" value="MULTIFUNCTIONAL CCA PROTEIN"/>
    <property type="match status" value="1"/>
</dbReference>
<dbReference type="Gene3D" id="3.30.460.10">
    <property type="entry name" value="Beta Polymerase, domain 2"/>
    <property type="match status" value="1"/>
</dbReference>
<evidence type="ECO:0000256" key="5">
    <source>
        <dbReference type="ARBA" id="ARBA00022723"/>
    </source>
</evidence>
<evidence type="ECO:0000256" key="7">
    <source>
        <dbReference type="ARBA" id="ARBA00022800"/>
    </source>
</evidence>
<dbReference type="InterPro" id="IPR050124">
    <property type="entry name" value="tRNA_CCA-adding_enzyme"/>
</dbReference>
<dbReference type="SMART" id="SM00471">
    <property type="entry name" value="HDc"/>
    <property type="match status" value="1"/>
</dbReference>
<evidence type="ECO:0000256" key="2">
    <source>
        <dbReference type="ARBA" id="ARBA00022679"/>
    </source>
</evidence>
<keyword evidence="5" id="KW-0479">Metal-binding</keyword>
<evidence type="ECO:0000256" key="3">
    <source>
        <dbReference type="ARBA" id="ARBA00022694"/>
    </source>
</evidence>
<feature type="region of interest" description="Disordered" evidence="12">
    <location>
        <begin position="288"/>
        <end position="311"/>
    </location>
</feature>
<evidence type="ECO:0000256" key="8">
    <source>
        <dbReference type="ARBA" id="ARBA00022840"/>
    </source>
</evidence>
<keyword evidence="9" id="KW-0460">Magnesium</keyword>
<dbReference type="SUPFAM" id="SSF81301">
    <property type="entry name" value="Nucleotidyltransferase"/>
    <property type="match status" value="1"/>
</dbReference>
<keyword evidence="8" id="KW-0067">ATP-binding</keyword>